<protein>
    <submittedName>
        <fullName evidence="1">Uncharacterized protein</fullName>
    </submittedName>
</protein>
<accession>A0ACC0FYD0</accession>
<gene>
    <name evidence="1" type="ORF">LOK49_LG11G00390</name>
</gene>
<reference evidence="1 2" key="1">
    <citation type="journal article" date="2022" name="Plant J.">
        <title>Chromosome-level genome of Camellia lanceoleosa provides a valuable resource for understanding genome evolution and self-incompatibility.</title>
        <authorList>
            <person name="Gong W."/>
            <person name="Xiao S."/>
            <person name="Wang L."/>
            <person name="Liao Z."/>
            <person name="Chang Y."/>
            <person name="Mo W."/>
            <person name="Hu G."/>
            <person name="Li W."/>
            <person name="Zhao G."/>
            <person name="Zhu H."/>
            <person name="Hu X."/>
            <person name="Ji K."/>
            <person name="Xiang X."/>
            <person name="Song Q."/>
            <person name="Yuan D."/>
            <person name="Jin S."/>
            <person name="Zhang L."/>
        </authorList>
    </citation>
    <scope>NUCLEOTIDE SEQUENCE [LARGE SCALE GENOMIC DNA]</scope>
    <source>
        <strain evidence="1">SQ_2022a</strain>
    </source>
</reference>
<dbReference type="Proteomes" id="UP001060215">
    <property type="component" value="Chromosome 12"/>
</dbReference>
<dbReference type="EMBL" id="CM045769">
    <property type="protein sequence ID" value="KAI7993699.1"/>
    <property type="molecule type" value="Genomic_DNA"/>
</dbReference>
<organism evidence="1 2">
    <name type="scientific">Camellia lanceoleosa</name>
    <dbReference type="NCBI Taxonomy" id="1840588"/>
    <lineage>
        <taxon>Eukaryota</taxon>
        <taxon>Viridiplantae</taxon>
        <taxon>Streptophyta</taxon>
        <taxon>Embryophyta</taxon>
        <taxon>Tracheophyta</taxon>
        <taxon>Spermatophyta</taxon>
        <taxon>Magnoliopsida</taxon>
        <taxon>eudicotyledons</taxon>
        <taxon>Gunneridae</taxon>
        <taxon>Pentapetalae</taxon>
        <taxon>asterids</taxon>
        <taxon>Ericales</taxon>
        <taxon>Theaceae</taxon>
        <taxon>Camellia</taxon>
    </lineage>
</organism>
<evidence type="ECO:0000313" key="2">
    <source>
        <dbReference type="Proteomes" id="UP001060215"/>
    </source>
</evidence>
<name>A0ACC0FYD0_9ERIC</name>
<sequence length="166" mass="18164">MTEQHEEGVTHSEEGVSHTAAGALHSGEGLTQSPERVPAFTETITHSEEKGSHADEQHLGTIHTSHDEVLVSAITQSEEGGTQSGHEIPLSIERVTHCGKGGSHVDERVLPIVPVDPVPYRRKRGRDQATEEGVTQVPEPPRRRGTHKIRHPRCGTHTPPPARHRQ</sequence>
<evidence type="ECO:0000313" key="1">
    <source>
        <dbReference type="EMBL" id="KAI7993699.1"/>
    </source>
</evidence>
<keyword evidence="2" id="KW-1185">Reference proteome</keyword>
<comment type="caution">
    <text evidence="1">The sequence shown here is derived from an EMBL/GenBank/DDBJ whole genome shotgun (WGS) entry which is preliminary data.</text>
</comment>
<proteinExistence type="predicted"/>